<organism evidence="3 4">
    <name type="scientific">Papaver somniferum</name>
    <name type="common">Opium poppy</name>
    <dbReference type="NCBI Taxonomy" id="3469"/>
    <lineage>
        <taxon>Eukaryota</taxon>
        <taxon>Viridiplantae</taxon>
        <taxon>Streptophyta</taxon>
        <taxon>Embryophyta</taxon>
        <taxon>Tracheophyta</taxon>
        <taxon>Spermatophyta</taxon>
        <taxon>Magnoliopsida</taxon>
        <taxon>Ranunculales</taxon>
        <taxon>Papaveraceae</taxon>
        <taxon>Papaveroideae</taxon>
        <taxon>Papaver</taxon>
    </lineage>
</organism>
<dbReference type="InterPro" id="IPR013187">
    <property type="entry name" value="F-box-assoc_dom_typ3"/>
</dbReference>
<dbReference type="SUPFAM" id="SSF81383">
    <property type="entry name" value="F-box domain"/>
    <property type="match status" value="1"/>
</dbReference>
<gene>
    <name evidence="3" type="ORF">C5167_009732</name>
</gene>
<reference evidence="3 4" key="1">
    <citation type="journal article" date="2018" name="Science">
        <title>The opium poppy genome and morphinan production.</title>
        <authorList>
            <person name="Guo L."/>
            <person name="Winzer T."/>
            <person name="Yang X."/>
            <person name="Li Y."/>
            <person name="Ning Z."/>
            <person name="He Z."/>
            <person name="Teodor R."/>
            <person name="Lu Y."/>
            <person name="Bowser T.A."/>
            <person name="Graham I.A."/>
            <person name="Ye K."/>
        </authorList>
    </citation>
    <scope>NUCLEOTIDE SEQUENCE [LARGE SCALE GENOMIC DNA]</scope>
    <source>
        <strain evidence="4">cv. HN1</strain>
        <tissue evidence="3">Leaves</tissue>
    </source>
</reference>
<dbReference type="InterPro" id="IPR050796">
    <property type="entry name" value="SCF_F-box_component"/>
</dbReference>
<dbReference type="EMBL" id="CM010720">
    <property type="protein sequence ID" value="RZC66039.1"/>
    <property type="molecule type" value="Genomic_DNA"/>
</dbReference>
<dbReference type="PANTHER" id="PTHR31672">
    <property type="entry name" value="BNACNNG10540D PROTEIN"/>
    <property type="match status" value="1"/>
</dbReference>
<dbReference type="NCBIfam" id="TIGR01640">
    <property type="entry name" value="F_box_assoc_1"/>
    <property type="match status" value="1"/>
</dbReference>
<dbReference type="Gramene" id="RZC66039">
    <property type="protein sequence ID" value="RZC66039"/>
    <property type="gene ID" value="C5167_009732"/>
</dbReference>
<dbReference type="InterPro" id="IPR017451">
    <property type="entry name" value="F-box-assoc_interact_dom"/>
</dbReference>
<proteinExistence type="predicted"/>
<feature type="domain" description="F-box associated beta-propeller type 3" evidence="2">
    <location>
        <begin position="149"/>
        <end position="338"/>
    </location>
</feature>
<dbReference type="OMA" id="MIASELW"/>
<name>A0A4Y7K2A0_PAPSO</name>
<evidence type="ECO:0000259" key="1">
    <source>
        <dbReference type="Pfam" id="PF00646"/>
    </source>
</evidence>
<sequence>MASKRRKQIITQPETQDTVMISKKTKAGNDGDSEEISNSISLPHDLVINDILTRVPVDSLMRFKCVCKLWLNLISNDAKFMNMHARKSGTHGFGLMYLSSSYTGDDSRVGRKIDEFNGVIKSDGIVFCNIDKKEKKVFHFKPQTGLVNRKIVIRHSLNGLVLLSRQEDTFGFTHHVFNPITGNLLELPVLNDIARRVSGFYLHLAYDTAAGKYKVVCFYKRMRELIFKIVTVDVRSGSWRNIVALSSPCLLDDYEAVFANGSLNWLTHDRYGTGGYKADQGKILCLDVSEEKFYTIDYPKGVPDKCQLLEMGGSLCFLSYGSTGKIKLWVLKENGEKQRKGNQCNEWLEWNVDILQNNDVLKLFHNLDNFHCVAVVKNPKLKIIFWTANRRILDEPEERGFSRFYTTEFYSYDVDLKTFASISKHTGIFVKWDLNSLVHFNQPLLVSLVEPEKLKWKKQAVCRRNLQARYAVD</sequence>
<dbReference type="AlphaFoldDB" id="A0A4Y7K2A0"/>
<protein>
    <recommendedName>
        <fullName evidence="5">F-box domain-containing protein</fullName>
    </recommendedName>
</protein>
<evidence type="ECO:0008006" key="5">
    <source>
        <dbReference type="Google" id="ProtNLM"/>
    </source>
</evidence>
<evidence type="ECO:0000259" key="2">
    <source>
        <dbReference type="Pfam" id="PF08268"/>
    </source>
</evidence>
<dbReference type="Gene3D" id="1.20.1280.50">
    <property type="match status" value="1"/>
</dbReference>
<evidence type="ECO:0000313" key="3">
    <source>
        <dbReference type="EMBL" id="RZC66039.1"/>
    </source>
</evidence>
<dbReference type="Pfam" id="PF08268">
    <property type="entry name" value="FBA_3"/>
    <property type="match status" value="1"/>
</dbReference>
<dbReference type="Pfam" id="PF00646">
    <property type="entry name" value="F-box"/>
    <property type="match status" value="1"/>
</dbReference>
<dbReference type="InterPro" id="IPR001810">
    <property type="entry name" value="F-box_dom"/>
</dbReference>
<dbReference type="CDD" id="cd22157">
    <property type="entry name" value="F-box_AtFBW1-like"/>
    <property type="match status" value="1"/>
</dbReference>
<evidence type="ECO:0000313" key="4">
    <source>
        <dbReference type="Proteomes" id="UP000316621"/>
    </source>
</evidence>
<keyword evidence="4" id="KW-1185">Reference proteome</keyword>
<feature type="domain" description="F-box" evidence="1">
    <location>
        <begin position="42"/>
        <end position="77"/>
    </location>
</feature>
<dbReference type="PANTHER" id="PTHR31672:SF13">
    <property type="entry name" value="F-BOX PROTEIN CPR30-LIKE"/>
    <property type="match status" value="1"/>
</dbReference>
<dbReference type="Proteomes" id="UP000316621">
    <property type="component" value="Chromosome 6"/>
</dbReference>
<dbReference type="InterPro" id="IPR036047">
    <property type="entry name" value="F-box-like_dom_sf"/>
</dbReference>
<accession>A0A4Y7K2A0</accession>
<dbReference type="OrthoDB" id="1918594at2759"/>